<keyword evidence="4" id="KW-1185">Reference proteome</keyword>
<reference evidence="4" key="1">
    <citation type="submission" date="2012-12" db="EMBL/GenBank/DDBJ databases">
        <authorList>
            <person name="Hellsten U."/>
            <person name="Grimwood J."/>
            <person name="Chapman J.A."/>
            <person name="Shapiro H."/>
            <person name="Aerts A."/>
            <person name="Otillar R.P."/>
            <person name="Terry A.Y."/>
            <person name="Boore J.L."/>
            <person name="Simakov O."/>
            <person name="Marletaz F."/>
            <person name="Cho S.-J."/>
            <person name="Edsinger-Gonzales E."/>
            <person name="Havlak P."/>
            <person name="Kuo D.-H."/>
            <person name="Larsson T."/>
            <person name="Lv J."/>
            <person name="Arendt D."/>
            <person name="Savage R."/>
            <person name="Osoegawa K."/>
            <person name="de Jong P."/>
            <person name="Lindberg D.R."/>
            <person name="Seaver E.C."/>
            <person name="Weisblat D.A."/>
            <person name="Putnam N.H."/>
            <person name="Grigoriev I.V."/>
            <person name="Rokhsar D.S."/>
        </authorList>
    </citation>
    <scope>NUCLEOTIDE SEQUENCE</scope>
    <source>
        <strain evidence="4">I ESC-2004</strain>
    </source>
</reference>
<dbReference type="Proteomes" id="UP000014760">
    <property type="component" value="Unassembled WGS sequence"/>
</dbReference>
<evidence type="ECO:0000313" key="4">
    <source>
        <dbReference type="Proteomes" id="UP000014760"/>
    </source>
</evidence>
<feature type="region of interest" description="Disordered" evidence="1">
    <location>
        <begin position="75"/>
        <end position="103"/>
    </location>
</feature>
<feature type="compositionally biased region" description="Polar residues" evidence="1">
    <location>
        <begin position="258"/>
        <end position="268"/>
    </location>
</feature>
<organism evidence="2">
    <name type="scientific">Capitella teleta</name>
    <name type="common">Polychaete worm</name>
    <dbReference type="NCBI Taxonomy" id="283909"/>
    <lineage>
        <taxon>Eukaryota</taxon>
        <taxon>Metazoa</taxon>
        <taxon>Spiralia</taxon>
        <taxon>Lophotrochozoa</taxon>
        <taxon>Annelida</taxon>
        <taxon>Polychaeta</taxon>
        <taxon>Sedentaria</taxon>
        <taxon>Scolecida</taxon>
        <taxon>Capitellidae</taxon>
        <taxon>Capitella</taxon>
    </lineage>
</organism>
<evidence type="ECO:0000313" key="2">
    <source>
        <dbReference type="EMBL" id="ELU15331.1"/>
    </source>
</evidence>
<feature type="compositionally biased region" description="Polar residues" evidence="1">
    <location>
        <begin position="170"/>
        <end position="194"/>
    </location>
</feature>
<feature type="region of interest" description="Disordered" evidence="1">
    <location>
        <begin position="246"/>
        <end position="275"/>
    </location>
</feature>
<proteinExistence type="predicted"/>
<reference evidence="2 4" key="2">
    <citation type="journal article" date="2013" name="Nature">
        <title>Insights into bilaterian evolution from three spiralian genomes.</title>
        <authorList>
            <person name="Simakov O."/>
            <person name="Marletaz F."/>
            <person name="Cho S.J."/>
            <person name="Edsinger-Gonzales E."/>
            <person name="Havlak P."/>
            <person name="Hellsten U."/>
            <person name="Kuo D.H."/>
            <person name="Larsson T."/>
            <person name="Lv J."/>
            <person name="Arendt D."/>
            <person name="Savage R."/>
            <person name="Osoegawa K."/>
            <person name="de Jong P."/>
            <person name="Grimwood J."/>
            <person name="Chapman J.A."/>
            <person name="Shapiro H."/>
            <person name="Aerts A."/>
            <person name="Otillar R.P."/>
            <person name="Terry A.Y."/>
            <person name="Boore J.L."/>
            <person name="Grigoriev I.V."/>
            <person name="Lindberg D.R."/>
            <person name="Seaver E.C."/>
            <person name="Weisblat D.A."/>
            <person name="Putnam N.H."/>
            <person name="Rokhsar D.S."/>
        </authorList>
    </citation>
    <scope>NUCLEOTIDE SEQUENCE</scope>
    <source>
        <strain evidence="2 4">I ESC-2004</strain>
    </source>
</reference>
<gene>
    <name evidence="2" type="ORF">CAPTEDRAFT_203119</name>
</gene>
<feature type="region of interest" description="Disordered" evidence="1">
    <location>
        <begin position="164"/>
        <end position="194"/>
    </location>
</feature>
<dbReference type="EnsemblMetazoa" id="CapteT203119">
    <property type="protein sequence ID" value="CapteP203119"/>
    <property type="gene ID" value="CapteG203119"/>
</dbReference>
<dbReference type="EMBL" id="KB293838">
    <property type="protein sequence ID" value="ELU15331.1"/>
    <property type="molecule type" value="Genomic_DNA"/>
</dbReference>
<reference evidence="3" key="3">
    <citation type="submission" date="2015-06" db="UniProtKB">
        <authorList>
            <consortium name="EnsemblMetazoa"/>
        </authorList>
    </citation>
    <scope>IDENTIFICATION</scope>
</reference>
<sequence>MVTEDKSSQDREHKFRTLDKSPHVFVFPQVDGPTCSPTSFSRRSSTNSAYDEHAYMMAEALKSYQEYASRERHRYRAAAPTKEPPKTGYIILDPDIPDRDPTSYRRLRHRTKNRAPTIEPKRQKEPGMKMNVANSSWTTIQMLHEARNEKPGDWVRRVACCPRQRPATAHSRSNGKAQLSAQTSRSVDRIGSTSDDSYRKNVKFNGTMFSATRSPRKQYFTIHPEWVSENLSVQKMTLQQKCATYPPRRCKSAPPPSTRSRNPITWENWSVAPKR</sequence>
<evidence type="ECO:0000256" key="1">
    <source>
        <dbReference type="SAM" id="MobiDB-lite"/>
    </source>
</evidence>
<accession>R7VG98</accession>
<dbReference type="HOGENOM" id="CLU_1012817_0_0_1"/>
<dbReference type="OrthoDB" id="6152580at2759"/>
<dbReference type="AlphaFoldDB" id="R7VG98"/>
<protein>
    <submittedName>
        <fullName evidence="2 3">Uncharacterized protein</fullName>
    </submittedName>
</protein>
<name>R7VG98_CAPTE</name>
<evidence type="ECO:0000313" key="3">
    <source>
        <dbReference type="EnsemblMetazoa" id="CapteP203119"/>
    </source>
</evidence>
<dbReference type="EMBL" id="AMQN01018062">
    <property type="status" value="NOT_ANNOTATED_CDS"/>
    <property type="molecule type" value="Genomic_DNA"/>
</dbReference>